<evidence type="ECO:0000313" key="1">
    <source>
        <dbReference type="EMBL" id="SVD70693.1"/>
    </source>
</evidence>
<organism evidence="1">
    <name type="scientific">marine metagenome</name>
    <dbReference type="NCBI Taxonomy" id="408172"/>
    <lineage>
        <taxon>unclassified sequences</taxon>
        <taxon>metagenomes</taxon>
        <taxon>ecological metagenomes</taxon>
    </lineage>
</organism>
<gene>
    <name evidence="1" type="ORF">METZ01_LOCUS423547</name>
</gene>
<accession>A0A382XIC4</accession>
<dbReference type="AlphaFoldDB" id="A0A382XIC4"/>
<reference evidence="1" key="1">
    <citation type="submission" date="2018-05" db="EMBL/GenBank/DDBJ databases">
        <authorList>
            <person name="Lanie J.A."/>
            <person name="Ng W.-L."/>
            <person name="Kazmierczak K.M."/>
            <person name="Andrzejewski T.M."/>
            <person name="Davidsen T.M."/>
            <person name="Wayne K.J."/>
            <person name="Tettelin H."/>
            <person name="Glass J.I."/>
            <person name="Rusch D."/>
            <person name="Podicherti R."/>
            <person name="Tsui H.-C.T."/>
            <person name="Winkler M.E."/>
        </authorList>
    </citation>
    <scope>NUCLEOTIDE SEQUENCE</scope>
</reference>
<protein>
    <submittedName>
        <fullName evidence="1">Uncharacterized protein</fullName>
    </submittedName>
</protein>
<dbReference type="EMBL" id="UINC01167925">
    <property type="protein sequence ID" value="SVD70693.1"/>
    <property type="molecule type" value="Genomic_DNA"/>
</dbReference>
<feature type="non-terminal residue" evidence="1">
    <location>
        <position position="26"/>
    </location>
</feature>
<proteinExistence type="predicted"/>
<sequence>MADLITVYEYKDAEGIRGETEDDRLG</sequence>
<name>A0A382XIC4_9ZZZZ</name>